<sequence>MRSKEIKIGIIGFIVLFATLFTVNYLNRANVFSRNLIIKAKFSDLEFLKKGDPVYLRGKQYGTVVVIYKEGDILWVDLDIEPDTKIPRNAKAVITELSLLGGRMITINSTGVCEGDCLQSGDIIPGEVVNMKSQVTAMAGPILKSFGAMADTLMGPDGVNKMIEQAYASAAGLAKTTKGFEHKMRGMNRTLPVTIKNFKDLTTSLLDAGSNPSELTSTREMAMAMDSLLGNLSSLSQKDIDAMTEILYTLGNQAKEMPKMIQKAEGLLANADKTLDSLTLKIAPYQKGASGMLPKLLYDEGYRDSLNASIQNGSEKLRAIRMHPEENLSLKK</sequence>
<keyword evidence="1" id="KW-1133">Transmembrane helix</keyword>
<reference evidence="3" key="1">
    <citation type="submission" date="2020-01" db="EMBL/GenBank/DDBJ databases">
        <authorList>
            <person name="Meier V. D."/>
            <person name="Meier V D."/>
        </authorList>
    </citation>
    <scope>NUCLEOTIDE SEQUENCE</scope>
    <source>
        <strain evidence="3">HLG_WM_MAG_10</strain>
    </source>
</reference>
<proteinExistence type="predicted"/>
<feature type="transmembrane region" description="Helical" evidence="1">
    <location>
        <begin position="6"/>
        <end position="26"/>
    </location>
</feature>
<dbReference type="Pfam" id="PF02470">
    <property type="entry name" value="MlaD"/>
    <property type="match status" value="1"/>
</dbReference>
<keyword evidence="1" id="KW-0472">Membrane</keyword>
<keyword evidence="1" id="KW-0812">Transmembrane</keyword>
<gene>
    <name evidence="3" type="ORF">HELGO_WM21359</name>
</gene>
<accession>A0A6S6U2X1</accession>
<feature type="domain" description="Mce/MlaD" evidence="2">
    <location>
        <begin position="37"/>
        <end position="108"/>
    </location>
</feature>
<evidence type="ECO:0000256" key="1">
    <source>
        <dbReference type="SAM" id="Phobius"/>
    </source>
</evidence>
<protein>
    <recommendedName>
        <fullName evidence="2">Mce/MlaD domain-containing protein</fullName>
    </recommendedName>
</protein>
<name>A0A6S6U2X1_9BACT</name>
<organism evidence="3">
    <name type="scientific">uncultured Aureispira sp</name>
    <dbReference type="NCBI Taxonomy" id="1331704"/>
    <lineage>
        <taxon>Bacteria</taxon>
        <taxon>Pseudomonadati</taxon>
        <taxon>Bacteroidota</taxon>
        <taxon>Saprospiria</taxon>
        <taxon>Saprospirales</taxon>
        <taxon>Saprospiraceae</taxon>
        <taxon>Aureispira</taxon>
        <taxon>environmental samples</taxon>
    </lineage>
</organism>
<dbReference type="AlphaFoldDB" id="A0A6S6U2X1"/>
<dbReference type="InterPro" id="IPR003399">
    <property type="entry name" value="Mce/MlaD"/>
</dbReference>
<dbReference type="PANTHER" id="PTHR33371">
    <property type="entry name" value="INTERMEMBRANE PHOSPHOLIPID TRANSPORT SYSTEM BINDING PROTEIN MLAD-RELATED"/>
    <property type="match status" value="1"/>
</dbReference>
<evidence type="ECO:0000313" key="3">
    <source>
        <dbReference type="EMBL" id="CAA6827242.1"/>
    </source>
</evidence>
<dbReference type="InterPro" id="IPR052336">
    <property type="entry name" value="MlaD_Phospholipid_Transporter"/>
</dbReference>
<evidence type="ECO:0000259" key="2">
    <source>
        <dbReference type="Pfam" id="PF02470"/>
    </source>
</evidence>
<dbReference type="PANTHER" id="PTHR33371:SF4">
    <property type="entry name" value="INTERMEMBRANE PHOSPHOLIPID TRANSPORT SYSTEM BINDING PROTEIN MLAD"/>
    <property type="match status" value="1"/>
</dbReference>
<dbReference type="EMBL" id="CACVAQ010000397">
    <property type="protein sequence ID" value="CAA6827242.1"/>
    <property type="molecule type" value="Genomic_DNA"/>
</dbReference>